<dbReference type="Proteomes" id="UP000052022">
    <property type="component" value="Unassembled WGS sequence"/>
</dbReference>
<organism evidence="1 2">
    <name type="scientific">Tritonibacter multivorans</name>
    <dbReference type="NCBI Taxonomy" id="928856"/>
    <lineage>
        <taxon>Bacteria</taxon>
        <taxon>Pseudomonadati</taxon>
        <taxon>Pseudomonadota</taxon>
        <taxon>Alphaproteobacteria</taxon>
        <taxon>Rhodobacterales</taxon>
        <taxon>Paracoccaceae</taxon>
        <taxon>Tritonibacter</taxon>
    </lineage>
</organism>
<evidence type="ECO:0000313" key="2">
    <source>
        <dbReference type="Proteomes" id="UP000052022"/>
    </source>
</evidence>
<accession>A0A0P1GN49</accession>
<protein>
    <submittedName>
        <fullName evidence="1">Uncharacterized protein</fullName>
    </submittedName>
</protein>
<proteinExistence type="predicted"/>
<dbReference type="OrthoDB" id="7367020at2"/>
<dbReference type="AlphaFoldDB" id="A0A0P1GN49"/>
<dbReference type="STRING" id="928856.SAMN04488049_11722"/>
<dbReference type="RefSeq" id="WP_058289420.1">
    <property type="nucleotide sequence ID" value="NZ_CYSD01000019.1"/>
</dbReference>
<reference evidence="1 2" key="1">
    <citation type="submission" date="2015-09" db="EMBL/GenBank/DDBJ databases">
        <authorList>
            <consortium name="Swine Surveillance"/>
        </authorList>
    </citation>
    <scope>NUCLEOTIDE SEQUENCE [LARGE SCALE GENOMIC DNA]</scope>
    <source>
        <strain evidence="1 2">CECT 7557</strain>
    </source>
</reference>
<evidence type="ECO:0000313" key="1">
    <source>
        <dbReference type="EMBL" id="CUH77307.1"/>
    </source>
</evidence>
<dbReference type="EMBL" id="CYSD01000019">
    <property type="protein sequence ID" value="CUH77307.1"/>
    <property type="molecule type" value="Genomic_DNA"/>
</dbReference>
<keyword evidence="2" id="KW-1185">Reference proteome</keyword>
<sequence length="218" mass="23802">MIFLQFGLFVFEFLDVCFLLMGDEMKVSLFLCVTVFFSGCAVFTERKANPVIVNRTSSEGKFVETLSTTAERRLVLIKHLGTDEIAKIKAQDPDAFVSDTVFCAEPSPDSLEAVAASFGGNASNTSGQVSQEVAFEKSLVTSAALATKRSQGLQFYRDTIFGLCQARMNGFMGNRELATQLKFARMEAASMIKEELKTSGFNSAPQVNVSIAPSKKEP</sequence>
<name>A0A0P1GN49_9RHOB</name>
<gene>
    <name evidence="1" type="ORF">TRM7557_01309</name>
</gene>